<dbReference type="AlphaFoldDB" id="A0A8X6TUU9"/>
<accession>A0A8X6TUU9</accession>
<evidence type="ECO:0000313" key="1">
    <source>
        <dbReference type="EMBL" id="GFT52532.1"/>
    </source>
</evidence>
<dbReference type="EMBL" id="BMAW01112447">
    <property type="protein sequence ID" value="GFT52532.1"/>
    <property type="molecule type" value="Genomic_DNA"/>
</dbReference>
<keyword evidence="2" id="KW-1185">Reference proteome</keyword>
<comment type="caution">
    <text evidence="1">The sequence shown here is derived from an EMBL/GenBank/DDBJ whole genome shotgun (WGS) entry which is preliminary data.</text>
</comment>
<organism evidence="1 2">
    <name type="scientific">Nephila pilipes</name>
    <name type="common">Giant wood spider</name>
    <name type="synonym">Nephila maculata</name>
    <dbReference type="NCBI Taxonomy" id="299642"/>
    <lineage>
        <taxon>Eukaryota</taxon>
        <taxon>Metazoa</taxon>
        <taxon>Ecdysozoa</taxon>
        <taxon>Arthropoda</taxon>
        <taxon>Chelicerata</taxon>
        <taxon>Arachnida</taxon>
        <taxon>Araneae</taxon>
        <taxon>Araneomorphae</taxon>
        <taxon>Entelegynae</taxon>
        <taxon>Araneoidea</taxon>
        <taxon>Nephilidae</taxon>
        <taxon>Nephila</taxon>
    </lineage>
</organism>
<name>A0A8X6TUU9_NEPPI</name>
<evidence type="ECO:0000313" key="2">
    <source>
        <dbReference type="Proteomes" id="UP000887013"/>
    </source>
</evidence>
<protein>
    <submittedName>
        <fullName evidence="1">Uncharacterized protein</fullName>
    </submittedName>
</protein>
<dbReference type="Proteomes" id="UP000887013">
    <property type="component" value="Unassembled WGS sequence"/>
</dbReference>
<sequence length="96" mass="10933">MIIQVIDMINAPDYEVRSPAGIIWYLCGYECPCSYGYRPHLTGTPFIVVQLQKHVRRLTVMVTLSRERAFRISSDVTCSATSSQELIPHRNSAILF</sequence>
<gene>
    <name evidence="1" type="ORF">NPIL_445931</name>
</gene>
<reference evidence="1" key="1">
    <citation type="submission" date="2020-08" db="EMBL/GenBank/DDBJ databases">
        <title>Multicomponent nature underlies the extraordinary mechanical properties of spider dragline silk.</title>
        <authorList>
            <person name="Kono N."/>
            <person name="Nakamura H."/>
            <person name="Mori M."/>
            <person name="Yoshida Y."/>
            <person name="Ohtoshi R."/>
            <person name="Malay A.D."/>
            <person name="Moran D.A.P."/>
            <person name="Tomita M."/>
            <person name="Numata K."/>
            <person name="Arakawa K."/>
        </authorList>
    </citation>
    <scope>NUCLEOTIDE SEQUENCE</scope>
</reference>
<proteinExistence type="predicted"/>